<feature type="domain" description="PDZ" evidence="2">
    <location>
        <begin position="106"/>
        <end position="182"/>
    </location>
</feature>
<dbReference type="Pfam" id="PF13180">
    <property type="entry name" value="PDZ_2"/>
    <property type="match status" value="1"/>
</dbReference>
<accession>A0A383CPB4</accession>
<evidence type="ECO:0000313" key="3">
    <source>
        <dbReference type="EMBL" id="SVE34052.1"/>
    </source>
</evidence>
<protein>
    <recommendedName>
        <fullName evidence="2">PDZ domain-containing protein</fullName>
    </recommendedName>
</protein>
<name>A0A383CPB4_9ZZZZ</name>
<dbReference type="InterPro" id="IPR036034">
    <property type="entry name" value="PDZ_sf"/>
</dbReference>
<dbReference type="Gene3D" id="2.30.42.10">
    <property type="match status" value="1"/>
</dbReference>
<proteinExistence type="inferred from homology"/>
<gene>
    <name evidence="3" type="ORF">METZ01_LOCUS486906</name>
</gene>
<dbReference type="PROSITE" id="PS50106">
    <property type="entry name" value="PDZ"/>
    <property type="match status" value="1"/>
</dbReference>
<evidence type="ECO:0000259" key="2">
    <source>
        <dbReference type="PROSITE" id="PS50106"/>
    </source>
</evidence>
<dbReference type="EMBL" id="UINC01210543">
    <property type="protein sequence ID" value="SVE34052.1"/>
    <property type="molecule type" value="Genomic_DNA"/>
</dbReference>
<dbReference type="GO" id="GO:0042597">
    <property type="term" value="C:periplasmic space"/>
    <property type="evidence" value="ECO:0007669"/>
    <property type="project" value="TreeGrafter"/>
</dbReference>
<dbReference type="SMART" id="SM00228">
    <property type="entry name" value="PDZ"/>
    <property type="match status" value="1"/>
</dbReference>
<feature type="non-terminal residue" evidence="3">
    <location>
        <position position="202"/>
    </location>
</feature>
<organism evidence="3">
    <name type="scientific">marine metagenome</name>
    <dbReference type="NCBI Taxonomy" id="408172"/>
    <lineage>
        <taxon>unclassified sequences</taxon>
        <taxon>metagenomes</taxon>
        <taxon>ecological metagenomes</taxon>
    </lineage>
</organism>
<comment type="similarity">
    <text evidence="1">Belongs to the peptidase S1C family.</text>
</comment>
<reference evidence="3" key="1">
    <citation type="submission" date="2018-05" db="EMBL/GenBank/DDBJ databases">
        <authorList>
            <person name="Lanie J.A."/>
            <person name="Ng W.-L."/>
            <person name="Kazmierczak K.M."/>
            <person name="Andrzejewski T.M."/>
            <person name="Davidsen T.M."/>
            <person name="Wayne K.J."/>
            <person name="Tettelin H."/>
            <person name="Glass J.I."/>
            <person name="Rusch D."/>
            <person name="Podicherti R."/>
            <person name="Tsui H.-C.T."/>
            <person name="Winkler M.E."/>
        </authorList>
    </citation>
    <scope>NUCLEOTIDE SEQUENCE</scope>
</reference>
<dbReference type="PANTHER" id="PTHR22939:SF130">
    <property type="entry name" value="PERIPLASMIC SERINE ENDOPROTEASE DEGP-LIKE-RELATED"/>
    <property type="match status" value="1"/>
</dbReference>
<dbReference type="InterPro" id="IPR001478">
    <property type="entry name" value="PDZ"/>
</dbReference>
<evidence type="ECO:0000256" key="1">
    <source>
        <dbReference type="ARBA" id="ARBA00010541"/>
    </source>
</evidence>
<dbReference type="AlphaFoldDB" id="A0A383CPB4"/>
<dbReference type="SUPFAM" id="SSF50156">
    <property type="entry name" value="PDZ domain-like"/>
    <property type="match status" value="1"/>
</dbReference>
<sequence>MKRLLLISALLLVASNGWTQVSDEIHQRCKDAADYVGCVQISTGSVPTKENSSEADLKKALRILPRRLENTSLRDFSSAIQPFTDALALAANDSSSVKRAVLGVIISDINKDVAETLGLEVEKGVLIQEVAPNSAAKIAGLQVGNVIVRIDDQEINKSTELANAIRLKRSGESVALTILRDNKEISVTATLGELIAMEPVKA</sequence>
<dbReference type="PANTHER" id="PTHR22939">
    <property type="entry name" value="SERINE PROTEASE FAMILY S1C HTRA-RELATED"/>
    <property type="match status" value="1"/>
</dbReference>